<feature type="domain" description="DAMP1 SANT/Myb-like" evidence="2">
    <location>
        <begin position="37"/>
        <end position="100"/>
    </location>
</feature>
<evidence type="ECO:0000256" key="1">
    <source>
        <dbReference type="SAM" id="MobiDB-lite"/>
    </source>
</evidence>
<evidence type="ECO:0000313" key="4">
    <source>
        <dbReference type="Proteomes" id="UP000322234"/>
    </source>
</evidence>
<dbReference type="Proteomes" id="UP000322234">
    <property type="component" value="Unassembled WGS sequence"/>
</dbReference>
<reference evidence="3" key="1">
    <citation type="submission" date="2019-10" db="EMBL/GenBank/DDBJ databases">
        <title>The sequence and de novo assembly of the wild yak genome.</title>
        <authorList>
            <person name="Liu Y."/>
        </authorList>
    </citation>
    <scope>NUCLEOTIDE SEQUENCE [LARGE SCALE GENOMIC DNA]</scope>
    <source>
        <strain evidence="3">WY2019</strain>
    </source>
</reference>
<evidence type="ECO:0000259" key="2">
    <source>
        <dbReference type="Pfam" id="PF16282"/>
    </source>
</evidence>
<gene>
    <name evidence="3" type="ORF">E5288_WYG014215</name>
</gene>
<sequence length="100" mass="11705">MPSTNPACKDGARSSTGDRQLRRARLSPCPRSIRLLVPVHSEQEYQLWLHQDTQTEAETGHLFDLSRCFGLPFVIRHAWDDRQQLTEPPVEDLKERYYRV</sequence>
<dbReference type="InterPro" id="IPR032563">
    <property type="entry name" value="DAMP1_SANT-like"/>
</dbReference>
<evidence type="ECO:0000313" key="3">
    <source>
        <dbReference type="EMBL" id="MXQ84227.1"/>
    </source>
</evidence>
<dbReference type="EMBL" id="VBQZ03000020">
    <property type="protein sequence ID" value="MXQ84227.1"/>
    <property type="molecule type" value="Genomic_DNA"/>
</dbReference>
<protein>
    <recommendedName>
        <fullName evidence="2">dAMP1 SANT/Myb-like domain-containing protein</fullName>
    </recommendedName>
</protein>
<organism evidence="3 4">
    <name type="scientific">Bos mutus</name>
    <name type="common">wild yak</name>
    <dbReference type="NCBI Taxonomy" id="72004"/>
    <lineage>
        <taxon>Eukaryota</taxon>
        <taxon>Metazoa</taxon>
        <taxon>Chordata</taxon>
        <taxon>Craniata</taxon>
        <taxon>Vertebrata</taxon>
        <taxon>Euteleostomi</taxon>
        <taxon>Mammalia</taxon>
        <taxon>Eutheria</taxon>
        <taxon>Laurasiatheria</taxon>
        <taxon>Artiodactyla</taxon>
        <taxon>Ruminantia</taxon>
        <taxon>Pecora</taxon>
        <taxon>Bovidae</taxon>
        <taxon>Bovinae</taxon>
        <taxon>Bos</taxon>
    </lineage>
</organism>
<accession>A0A6B0R5L2</accession>
<keyword evidence="4" id="KW-1185">Reference proteome</keyword>
<name>A0A6B0R5L2_9CETA</name>
<dbReference type="AlphaFoldDB" id="A0A6B0R5L2"/>
<comment type="caution">
    <text evidence="3">The sequence shown here is derived from an EMBL/GenBank/DDBJ whole genome shotgun (WGS) entry which is preliminary data.</text>
</comment>
<dbReference type="Pfam" id="PF16282">
    <property type="entry name" value="SANT_DAMP1_like"/>
    <property type="match status" value="1"/>
</dbReference>
<feature type="region of interest" description="Disordered" evidence="1">
    <location>
        <begin position="1"/>
        <end position="23"/>
    </location>
</feature>
<dbReference type="Gene3D" id="1.10.10.60">
    <property type="entry name" value="Homeodomain-like"/>
    <property type="match status" value="1"/>
</dbReference>
<proteinExistence type="predicted"/>